<organism evidence="2 3">
    <name type="scientific">Popillia japonica</name>
    <name type="common">Japanese beetle</name>
    <dbReference type="NCBI Taxonomy" id="7064"/>
    <lineage>
        <taxon>Eukaryota</taxon>
        <taxon>Metazoa</taxon>
        <taxon>Ecdysozoa</taxon>
        <taxon>Arthropoda</taxon>
        <taxon>Hexapoda</taxon>
        <taxon>Insecta</taxon>
        <taxon>Pterygota</taxon>
        <taxon>Neoptera</taxon>
        <taxon>Endopterygota</taxon>
        <taxon>Coleoptera</taxon>
        <taxon>Polyphaga</taxon>
        <taxon>Scarabaeiformia</taxon>
        <taxon>Scarabaeidae</taxon>
        <taxon>Rutelinae</taxon>
        <taxon>Popillia</taxon>
    </lineage>
</organism>
<dbReference type="AlphaFoldDB" id="A0AAW1LUB5"/>
<accession>A0AAW1LUB5</accession>
<protein>
    <submittedName>
        <fullName evidence="2">Uncharacterized protein</fullName>
    </submittedName>
</protein>
<evidence type="ECO:0000313" key="2">
    <source>
        <dbReference type="EMBL" id="KAK9738787.1"/>
    </source>
</evidence>
<feature type="compositionally biased region" description="Basic residues" evidence="1">
    <location>
        <begin position="1"/>
        <end position="20"/>
    </location>
</feature>
<evidence type="ECO:0000256" key="1">
    <source>
        <dbReference type="SAM" id="MobiDB-lite"/>
    </source>
</evidence>
<sequence length="214" mass="24781">MKRWLQKKKRLMWGHRKKKNSVASETDLYLSKRKPKNDETTENETKEDTSQYDPIPVTSSYNLERKPKNDETTENETKEDTSQYDPIPVTSNENSKNDVFQKVIRKGKENRRSKIIVGTATSSTIKASAQYGYLHVFNLSPKTSSEDIIKHLTAHNLSKVQCDAMTSKYPEKYSSFKLTFPIELLDVVRNPTVWPRGTKINRFFMNVGKKIINT</sequence>
<gene>
    <name evidence="2" type="ORF">QE152_g9542</name>
</gene>
<dbReference type="Proteomes" id="UP001458880">
    <property type="component" value="Unassembled WGS sequence"/>
</dbReference>
<comment type="caution">
    <text evidence="2">The sequence shown here is derived from an EMBL/GenBank/DDBJ whole genome shotgun (WGS) entry which is preliminary data.</text>
</comment>
<proteinExistence type="predicted"/>
<feature type="compositionally biased region" description="Basic and acidic residues" evidence="1">
    <location>
        <begin position="36"/>
        <end position="49"/>
    </location>
</feature>
<reference evidence="2 3" key="1">
    <citation type="journal article" date="2024" name="BMC Genomics">
        <title>De novo assembly and annotation of Popillia japonica's genome with initial clues to its potential as an invasive pest.</title>
        <authorList>
            <person name="Cucini C."/>
            <person name="Boschi S."/>
            <person name="Funari R."/>
            <person name="Cardaioli E."/>
            <person name="Iannotti N."/>
            <person name="Marturano G."/>
            <person name="Paoli F."/>
            <person name="Bruttini M."/>
            <person name="Carapelli A."/>
            <person name="Frati F."/>
            <person name="Nardi F."/>
        </authorList>
    </citation>
    <scope>NUCLEOTIDE SEQUENCE [LARGE SCALE GENOMIC DNA]</scope>
    <source>
        <strain evidence="2">DMR45628</strain>
    </source>
</reference>
<name>A0AAW1LUB5_POPJA</name>
<feature type="region of interest" description="Disordered" evidence="1">
    <location>
        <begin position="1"/>
        <end position="96"/>
    </location>
</feature>
<feature type="compositionally biased region" description="Basic and acidic residues" evidence="1">
    <location>
        <begin position="63"/>
        <end position="81"/>
    </location>
</feature>
<evidence type="ECO:0000313" key="3">
    <source>
        <dbReference type="Proteomes" id="UP001458880"/>
    </source>
</evidence>
<keyword evidence="3" id="KW-1185">Reference proteome</keyword>
<dbReference type="EMBL" id="JASPKY010000082">
    <property type="protein sequence ID" value="KAK9738787.1"/>
    <property type="molecule type" value="Genomic_DNA"/>
</dbReference>